<protein>
    <submittedName>
        <fullName evidence="1">Flagella biosynthesis chaperone for FliD, FliT</fullName>
    </submittedName>
</protein>
<accession>A0ABV4VG45</accession>
<organism evidence="1 2">
    <name type="scientific">Shewanella mangrovisoli</name>
    <dbReference type="NCBI Taxonomy" id="2864211"/>
    <lineage>
        <taxon>Bacteria</taxon>
        <taxon>Pseudomonadati</taxon>
        <taxon>Pseudomonadota</taxon>
        <taxon>Gammaproteobacteria</taxon>
        <taxon>Alteromonadales</taxon>
        <taxon>Shewanellaceae</taxon>
        <taxon>Shewanella</taxon>
    </lineage>
</organism>
<keyword evidence="2" id="KW-1185">Reference proteome</keyword>
<gene>
    <name evidence="1" type="ORF">ACE02W_05485</name>
</gene>
<keyword evidence="1" id="KW-0969">Cilium</keyword>
<proteinExistence type="predicted"/>
<dbReference type="RefSeq" id="WP_342201028.1">
    <property type="nucleotide sequence ID" value="NZ_JBCATE010000002.1"/>
</dbReference>
<evidence type="ECO:0000313" key="2">
    <source>
        <dbReference type="Proteomes" id="UP001576708"/>
    </source>
</evidence>
<keyword evidence="1" id="KW-0282">Flagellum</keyword>
<name>A0ABV4VG45_9GAMM</name>
<sequence length="106" mass="12415">MEQLDELNSELLETLQLLEKIAAEDDASDDLVSKLLEQVERRQVLLNTLAVEPTEECRVYLEKQFDLTNELIEKSKIVQSERQVLLQMANRNKRQINVYKAIDLDR</sequence>
<evidence type="ECO:0000313" key="1">
    <source>
        <dbReference type="EMBL" id="MFB2619260.1"/>
    </source>
</evidence>
<comment type="caution">
    <text evidence="1">The sequence shown here is derived from an EMBL/GenBank/DDBJ whole genome shotgun (WGS) entry which is preliminary data.</text>
</comment>
<dbReference type="EMBL" id="JBHFGU010000002">
    <property type="protein sequence ID" value="MFB2619260.1"/>
    <property type="molecule type" value="Genomic_DNA"/>
</dbReference>
<dbReference type="Proteomes" id="UP001576708">
    <property type="component" value="Unassembled WGS sequence"/>
</dbReference>
<reference evidence="1 2" key="1">
    <citation type="submission" date="2024-09" db="EMBL/GenBank/DDBJ databases">
        <authorList>
            <person name="Zhang Y."/>
        </authorList>
    </citation>
    <scope>NUCLEOTIDE SEQUENCE [LARGE SCALE GENOMIC DNA]</scope>
    <source>
        <strain evidence="1 2">ZJ318</strain>
    </source>
</reference>
<keyword evidence="1" id="KW-0966">Cell projection</keyword>